<dbReference type="InterPro" id="IPR040758">
    <property type="entry name" value="PrmC_N"/>
</dbReference>
<proteinExistence type="inferred from homology"/>
<feature type="domain" description="Methyltransferase small" evidence="6">
    <location>
        <begin position="112"/>
        <end position="189"/>
    </location>
</feature>
<comment type="caution">
    <text evidence="5">Lacks conserved residue(s) required for the propagation of feature annotation.</text>
</comment>
<dbReference type="NCBIfam" id="TIGR03534">
    <property type="entry name" value="RF_mod_PrmC"/>
    <property type="match status" value="1"/>
</dbReference>
<name>A0A1P8F885_9CHLR</name>
<feature type="binding site" evidence="5">
    <location>
        <position position="183"/>
    </location>
    <ligand>
        <name>S-adenosyl-L-methionine</name>
        <dbReference type="ChEBI" id="CHEBI:59789"/>
    </ligand>
</feature>
<accession>A0A1P8F885</accession>
<dbReference type="OrthoDB" id="9800643at2"/>
<dbReference type="SUPFAM" id="SSF53335">
    <property type="entry name" value="S-adenosyl-L-methionine-dependent methyltransferases"/>
    <property type="match status" value="1"/>
</dbReference>
<evidence type="ECO:0000256" key="4">
    <source>
        <dbReference type="ARBA" id="ARBA00048391"/>
    </source>
</evidence>
<keyword evidence="1 5" id="KW-0489">Methyltransferase</keyword>
<dbReference type="InterPro" id="IPR029063">
    <property type="entry name" value="SAM-dependent_MTases_sf"/>
</dbReference>
<dbReference type="PANTHER" id="PTHR18895">
    <property type="entry name" value="HEMK METHYLTRANSFERASE"/>
    <property type="match status" value="1"/>
</dbReference>
<dbReference type="Pfam" id="PF05175">
    <property type="entry name" value="MTS"/>
    <property type="match status" value="1"/>
</dbReference>
<dbReference type="InterPro" id="IPR007848">
    <property type="entry name" value="Small_mtfrase_dom"/>
</dbReference>
<sequence>MNLGQALESGAARLKGPLARSDAEIMLRHVTGLSRTDLLLQANREIDPESAKTYLDLVDRLREGEPLQYLTGHIEFYGLDFYVNPAVLIPRPETEVMVEKAIEIGRNYPFPTIADIGCGSGAVAVTLAKHLPQSKIIALDISTTAIDLAQRNASKNDLDNIEFIESDLLGAVSDHHFDILCANLPYVPTVEAKTNGFEPQLALDGGPDGLDVIRRLVRQIASREDKPEWLLLEFGTGQGAAVKFILDASLPGSQTQVLRDFVPLDRVSVTRLTLRSS</sequence>
<dbReference type="RefSeq" id="WP_076004315.1">
    <property type="nucleotide sequence ID" value="NZ_CP018258.1"/>
</dbReference>
<reference evidence="9" key="1">
    <citation type="submission" date="2016-11" db="EMBL/GenBank/DDBJ databases">
        <title>Dehalogenimonas formicexedens sp. nov., a chlorinated alkane respiring bacterium isolated from contaminated groundwater.</title>
        <authorList>
            <person name="Key T.A."/>
            <person name="Bowman K.S."/>
            <person name="Lee I."/>
            <person name="Chun J."/>
            <person name="Albuquerque L."/>
            <person name="da Costa M.S."/>
            <person name="Rainey F.A."/>
            <person name="Moe W.M."/>
        </authorList>
    </citation>
    <scope>NUCLEOTIDE SEQUENCE [LARGE SCALE GENOMIC DNA]</scope>
    <source>
        <strain evidence="9">NSZ-14</strain>
    </source>
</reference>
<dbReference type="EMBL" id="CP018258">
    <property type="protein sequence ID" value="APV44650.1"/>
    <property type="molecule type" value="Genomic_DNA"/>
</dbReference>
<dbReference type="InterPro" id="IPR050320">
    <property type="entry name" value="N5-glutamine_MTase"/>
</dbReference>
<organism evidence="8 9">
    <name type="scientific">Dehalogenimonas formicexedens</name>
    <dbReference type="NCBI Taxonomy" id="1839801"/>
    <lineage>
        <taxon>Bacteria</taxon>
        <taxon>Bacillati</taxon>
        <taxon>Chloroflexota</taxon>
        <taxon>Dehalococcoidia</taxon>
        <taxon>Dehalococcoidales</taxon>
        <taxon>Dehalococcoidaceae</taxon>
        <taxon>Dehalogenimonas</taxon>
    </lineage>
</organism>
<dbReference type="Proteomes" id="UP000185934">
    <property type="component" value="Chromosome"/>
</dbReference>
<dbReference type="AlphaFoldDB" id="A0A1P8F885"/>
<keyword evidence="9" id="KW-1185">Reference proteome</keyword>
<dbReference type="InterPro" id="IPR004556">
    <property type="entry name" value="HemK-like"/>
</dbReference>
<feature type="domain" description="Release factor glutamine methyltransferase N-terminal" evidence="7">
    <location>
        <begin position="5"/>
        <end position="72"/>
    </location>
</feature>
<feature type="binding site" evidence="5">
    <location>
        <begin position="117"/>
        <end position="121"/>
    </location>
    <ligand>
        <name>S-adenosyl-L-methionine</name>
        <dbReference type="ChEBI" id="CHEBI:59789"/>
    </ligand>
</feature>
<keyword evidence="2 5" id="KW-0808">Transferase</keyword>
<dbReference type="InterPro" id="IPR019874">
    <property type="entry name" value="RF_methyltr_PrmC"/>
</dbReference>
<evidence type="ECO:0000256" key="2">
    <source>
        <dbReference type="ARBA" id="ARBA00022679"/>
    </source>
</evidence>
<dbReference type="NCBIfam" id="TIGR00536">
    <property type="entry name" value="hemK_fam"/>
    <property type="match status" value="1"/>
</dbReference>
<dbReference type="PANTHER" id="PTHR18895:SF74">
    <property type="entry name" value="MTRF1L RELEASE FACTOR GLUTAMINE METHYLTRANSFERASE"/>
    <property type="match status" value="1"/>
</dbReference>
<comment type="similarity">
    <text evidence="5">Belongs to the protein N5-glutamine methyltransferase family. PrmC subfamily.</text>
</comment>
<protein>
    <recommendedName>
        <fullName evidence="5">Release factor glutamine methyltransferase</fullName>
        <shortName evidence="5">RF MTase</shortName>
        <ecNumber evidence="5">2.1.1.297</ecNumber>
    </recommendedName>
    <alternativeName>
        <fullName evidence="5">N5-glutamine methyltransferase PrmC</fullName>
    </alternativeName>
    <alternativeName>
        <fullName evidence="5">Protein-(glutamine-N5) MTase PrmC</fullName>
    </alternativeName>
    <alternativeName>
        <fullName evidence="5">Protein-glutamine N-methyltransferase PrmC</fullName>
    </alternativeName>
</protein>
<evidence type="ECO:0000313" key="9">
    <source>
        <dbReference type="Proteomes" id="UP000185934"/>
    </source>
</evidence>
<dbReference type="STRING" id="1839801.Dform_01326"/>
<evidence type="ECO:0000313" key="8">
    <source>
        <dbReference type="EMBL" id="APV44650.1"/>
    </source>
</evidence>
<dbReference type="EC" id="2.1.1.297" evidence="5"/>
<evidence type="ECO:0000256" key="1">
    <source>
        <dbReference type="ARBA" id="ARBA00022603"/>
    </source>
</evidence>
<dbReference type="GO" id="GO:0102559">
    <property type="term" value="F:peptide chain release factor N(5)-glutamine methyltransferase activity"/>
    <property type="evidence" value="ECO:0007669"/>
    <property type="project" value="UniProtKB-EC"/>
</dbReference>
<keyword evidence="3 5" id="KW-0949">S-adenosyl-L-methionine</keyword>
<dbReference type="HAMAP" id="MF_02126">
    <property type="entry name" value="RF_methyltr_PrmC"/>
    <property type="match status" value="1"/>
</dbReference>
<evidence type="ECO:0000259" key="7">
    <source>
        <dbReference type="Pfam" id="PF17827"/>
    </source>
</evidence>
<feature type="binding site" evidence="5">
    <location>
        <position position="140"/>
    </location>
    <ligand>
        <name>S-adenosyl-L-methionine</name>
        <dbReference type="ChEBI" id="CHEBI:59789"/>
    </ligand>
</feature>
<comment type="catalytic activity">
    <reaction evidence="4 5">
        <text>L-glutaminyl-[peptide chain release factor] + S-adenosyl-L-methionine = N(5)-methyl-L-glutaminyl-[peptide chain release factor] + S-adenosyl-L-homocysteine + H(+)</text>
        <dbReference type="Rhea" id="RHEA:42896"/>
        <dbReference type="Rhea" id="RHEA-COMP:10271"/>
        <dbReference type="Rhea" id="RHEA-COMP:10272"/>
        <dbReference type="ChEBI" id="CHEBI:15378"/>
        <dbReference type="ChEBI" id="CHEBI:30011"/>
        <dbReference type="ChEBI" id="CHEBI:57856"/>
        <dbReference type="ChEBI" id="CHEBI:59789"/>
        <dbReference type="ChEBI" id="CHEBI:61891"/>
        <dbReference type="EC" id="2.1.1.297"/>
    </reaction>
</comment>
<dbReference type="KEGG" id="dfo:Dform_01326"/>
<dbReference type="CDD" id="cd02440">
    <property type="entry name" value="AdoMet_MTases"/>
    <property type="match status" value="1"/>
</dbReference>
<dbReference type="GO" id="GO:0032259">
    <property type="term" value="P:methylation"/>
    <property type="evidence" value="ECO:0007669"/>
    <property type="project" value="UniProtKB-KW"/>
</dbReference>
<dbReference type="Pfam" id="PF17827">
    <property type="entry name" value="PrmC_N"/>
    <property type="match status" value="1"/>
</dbReference>
<gene>
    <name evidence="8" type="primary">hemK</name>
    <name evidence="5 8" type="synonym">prmC</name>
    <name evidence="8" type="ORF">Dform_01326</name>
</gene>
<evidence type="ECO:0000259" key="6">
    <source>
        <dbReference type="Pfam" id="PF05175"/>
    </source>
</evidence>
<comment type="function">
    <text evidence="5">Methylates the class 1 translation termination release factors RF1/PrfA and RF2/PrfB on the glutamine residue of the universally conserved GGQ motif.</text>
</comment>
<evidence type="ECO:0000256" key="3">
    <source>
        <dbReference type="ARBA" id="ARBA00022691"/>
    </source>
</evidence>
<dbReference type="Gene3D" id="1.10.8.10">
    <property type="entry name" value="DNA helicase RuvA subunit, C-terminal domain"/>
    <property type="match status" value="1"/>
</dbReference>
<evidence type="ECO:0000256" key="5">
    <source>
        <dbReference type="HAMAP-Rule" id="MF_02126"/>
    </source>
</evidence>
<dbReference type="Gene3D" id="3.40.50.150">
    <property type="entry name" value="Vaccinia Virus protein VP39"/>
    <property type="match status" value="1"/>
</dbReference>